<comment type="caution">
    <text evidence="3">The sequence shown here is derived from an EMBL/GenBank/DDBJ whole genome shotgun (WGS) entry which is preliminary data.</text>
</comment>
<evidence type="ECO:0000313" key="4">
    <source>
        <dbReference type="Proteomes" id="UP000029647"/>
    </source>
</evidence>
<evidence type="ECO:0000256" key="1">
    <source>
        <dbReference type="ARBA" id="ARBA00022679"/>
    </source>
</evidence>
<protein>
    <submittedName>
        <fullName evidence="3">Glycosyltransferase</fullName>
    </submittedName>
</protein>
<evidence type="ECO:0000259" key="2">
    <source>
        <dbReference type="Pfam" id="PF00534"/>
    </source>
</evidence>
<evidence type="ECO:0000313" key="3">
    <source>
        <dbReference type="EMBL" id="GAL73972.1"/>
    </source>
</evidence>
<dbReference type="InterPro" id="IPR001296">
    <property type="entry name" value="Glyco_trans_1"/>
</dbReference>
<proteinExistence type="predicted"/>
<dbReference type="CDD" id="cd03801">
    <property type="entry name" value="GT4_PimA-like"/>
    <property type="match status" value="1"/>
</dbReference>
<name>A0A090X1Y5_NONUL</name>
<dbReference type="AlphaFoldDB" id="A0A090X1Y5"/>
<dbReference type="Pfam" id="PF00534">
    <property type="entry name" value="Glycos_transf_1"/>
    <property type="match status" value="1"/>
</dbReference>
<dbReference type="Proteomes" id="UP000029647">
    <property type="component" value="Unassembled WGS sequence"/>
</dbReference>
<dbReference type="GO" id="GO:0016757">
    <property type="term" value="F:glycosyltransferase activity"/>
    <property type="evidence" value="ECO:0007669"/>
    <property type="project" value="InterPro"/>
</dbReference>
<gene>
    <name evidence="3" type="ORF">JCM19275_2819</name>
</gene>
<accession>A0A090X1Y5</accession>
<reference evidence="3 4" key="1">
    <citation type="journal article" date="2014" name="Genome Announc.">
        <title>Draft Genome Sequences of Marine Flavobacterium Nonlabens Strains NR17, NR24, NR27, NR32, NR33, and Ara13.</title>
        <authorList>
            <person name="Nakanishi M."/>
            <person name="Meirelles P."/>
            <person name="Suzuki R."/>
            <person name="Takatani N."/>
            <person name="Mino S."/>
            <person name="Suda W."/>
            <person name="Oshima K."/>
            <person name="Hattori M."/>
            <person name="Ohkuma M."/>
            <person name="Hosokawa M."/>
            <person name="Miyashita K."/>
            <person name="Thompson F.L."/>
            <person name="Niwa A."/>
            <person name="Sawabe T."/>
            <person name="Sawabe T."/>
        </authorList>
    </citation>
    <scope>NUCLEOTIDE SEQUENCE [LARGE SCALE GENOMIC DNA]</scope>
    <source>
        <strain evidence="4">JCM19275</strain>
    </source>
</reference>
<dbReference type="SUPFAM" id="SSF53756">
    <property type="entry name" value="UDP-Glycosyltransferase/glycogen phosphorylase"/>
    <property type="match status" value="1"/>
</dbReference>
<sequence>MLIHKNKVLIIGPFPDPITGLSISNAALLRGLCAHGHQVDFINTEHSTNVSSELGKFSFSKLNFLFFYCKIYKILKNDIIYMTPGQTFFGVMKYLPFVLTAKLFKRKSLFHLHGNSVKDVYASLKGLKRKLYSRTIKCFDESIVLSPSLKVNMRPFFNDSDIHVEHNFIQEDITISLSELESKKDYKEIKLIFISNLLPEKGINNLIDALLKLQSLDINFKIKIAGNIPFNNTNISDKIAQLKSGEYLGVVSGEKKRDLLLWGGNVFCLPTQLEEGQPISILEAMTYGHFILATRTLGISDIIHDKNGALLENYDVASIMKQLQLLTLNQVEQKGIFNSRFANNRFTEASYLERLSNLLSTNA</sequence>
<feature type="domain" description="Glycosyl transferase family 1" evidence="2">
    <location>
        <begin position="182"/>
        <end position="330"/>
    </location>
</feature>
<dbReference type="PANTHER" id="PTHR46401:SF2">
    <property type="entry name" value="GLYCOSYLTRANSFERASE WBBK-RELATED"/>
    <property type="match status" value="1"/>
</dbReference>
<dbReference type="EMBL" id="BBNT01000001">
    <property type="protein sequence ID" value="GAL73972.1"/>
    <property type="molecule type" value="Genomic_DNA"/>
</dbReference>
<keyword evidence="1 3" id="KW-0808">Transferase</keyword>
<dbReference type="Gene3D" id="3.40.50.2000">
    <property type="entry name" value="Glycogen Phosphorylase B"/>
    <property type="match status" value="2"/>
</dbReference>
<dbReference type="PANTHER" id="PTHR46401">
    <property type="entry name" value="GLYCOSYLTRANSFERASE WBBK-RELATED"/>
    <property type="match status" value="1"/>
</dbReference>
<organism evidence="3 4">
    <name type="scientific">Nonlabens ulvanivorans</name>
    <name type="common">Persicivirga ulvanivorans</name>
    <dbReference type="NCBI Taxonomy" id="906888"/>
    <lineage>
        <taxon>Bacteria</taxon>
        <taxon>Pseudomonadati</taxon>
        <taxon>Bacteroidota</taxon>
        <taxon>Flavobacteriia</taxon>
        <taxon>Flavobacteriales</taxon>
        <taxon>Flavobacteriaceae</taxon>
        <taxon>Nonlabens</taxon>
    </lineage>
</organism>